<feature type="transmembrane region" description="Helical" evidence="1">
    <location>
        <begin position="1541"/>
        <end position="1558"/>
    </location>
</feature>
<feature type="domain" description="MBG" evidence="3">
    <location>
        <begin position="1120"/>
        <end position="1192"/>
    </location>
</feature>
<keyword evidence="1" id="KW-0812">Transmembrane</keyword>
<evidence type="ECO:0000313" key="4">
    <source>
        <dbReference type="EMBL" id="MBB5327705.1"/>
    </source>
</evidence>
<feature type="domain" description="MBG" evidence="3">
    <location>
        <begin position="1042"/>
        <end position="1114"/>
    </location>
</feature>
<dbReference type="Pfam" id="PF18676">
    <property type="entry name" value="MBG_2"/>
    <property type="match status" value="17"/>
</dbReference>
<evidence type="ECO:0000259" key="3">
    <source>
        <dbReference type="Pfam" id="PF18676"/>
    </source>
</evidence>
<feature type="domain" description="MBG" evidence="3">
    <location>
        <begin position="28"/>
        <end position="100"/>
    </location>
</feature>
<organism evidence="4 5">
    <name type="scientific">Tunturiibacter gelidiferens</name>
    <dbReference type="NCBI Taxonomy" id="3069689"/>
    <lineage>
        <taxon>Bacteria</taxon>
        <taxon>Pseudomonadati</taxon>
        <taxon>Acidobacteriota</taxon>
        <taxon>Terriglobia</taxon>
        <taxon>Terriglobales</taxon>
        <taxon>Acidobacteriaceae</taxon>
        <taxon>Tunturiibacter</taxon>
    </lineage>
</organism>
<dbReference type="Gene3D" id="3.30.160.710">
    <property type="match status" value="17"/>
</dbReference>
<feature type="domain" description="MBG" evidence="3">
    <location>
        <begin position="418"/>
        <end position="490"/>
    </location>
</feature>
<protein>
    <recommendedName>
        <fullName evidence="6">Ig-like domain-containing protein</fullName>
    </recommendedName>
</protein>
<feature type="domain" description="MBG" evidence="3">
    <location>
        <begin position="1198"/>
        <end position="1270"/>
    </location>
</feature>
<reference evidence="4 5" key="1">
    <citation type="submission" date="2020-08" db="EMBL/GenBank/DDBJ databases">
        <title>Genomic Encyclopedia of Type Strains, Phase IV (KMG-V): Genome sequencing to study the core and pangenomes of soil and plant-associated prokaryotes.</title>
        <authorList>
            <person name="Whitman W."/>
        </authorList>
    </citation>
    <scope>NUCLEOTIDE SEQUENCE [LARGE SCALE GENOMIC DNA]</scope>
    <source>
        <strain evidence="4 5">X5P2</strain>
    </source>
</reference>
<keyword evidence="5" id="KW-1185">Reference proteome</keyword>
<evidence type="ECO:0008006" key="6">
    <source>
        <dbReference type="Google" id="ProtNLM"/>
    </source>
</evidence>
<feature type="domain" description="MBG" evidence="3">
    <location>
        <begin position="886"/>
        <end position="958"/>
    </location>
</feature>
<evidence type="ECO:0000256" key="1">
    <source>
        <dbReference type="SAM" id="Phobius"/>
    </source>
</evidence>
<proteinExistence type="predicted"/>
<evidence type="ECO:0000313" key="5">
    <source>
        <dbReference type="Proteomes" id="UP000535182"/>
    </source>
</evidence>
<evidence type="ECO:0000259" key="2">
    <source>
        <dbReference type="Pfam" id="PF16640"/>
    </source>
</evidence>
<feature type="domain" description="MBG" evidence="3">
    <location>
        <begin position="106"/>
        <end position="178"/>
    </location>
</feature>
<feature type="domain" description="MBG" evidence="3">
    <location>
        <begin position="730"/>
        <end position="802"/>
    </location>
</feature>
<feature type="domain" description="MBG" evidence="3">
    <location>
        <begin position="496"/>
        <end position="568"/>
    </location>
</feature>
<feature type="transmembrane region" description="Helical" evidence="1">
    <location>
        <begin position="1570"/>
        <end position="1594"/>
    </location>
</feature>
<keyword evidence="1" id="KW-1133">Transmembrane helix</keyword>
<dbReference type="EMBL" id="JACHEB010000002">
    <property type="protein sequence ID" value="MBB5327705.1"/>
    <property type="molecule type" value="Genomic_DNA"/>
</dbReference>
<feature type="domain" description="MBG" evidence="3">
    <location>
        <begin position="652"/>
        <end position="724"/>
    </location>
</feature>
<feature type="domain" description="MBG" evidence="3">
    <location>
        <begin position="964"/>
        <end position="1036"/>
    </location>
</feature>
<dbReference type="InterPro" id="IPR032109">
    <property type="entry name" value="Big_3_5"/>
</dbReference>
<gene>
    <name evidence="4" type="ORF">HDF14_001310</name>
</gene>
<feature type="domain" description="MBG" evidence="3">
    <location>
        <begin position="1277"/>
        <end position="1348"/>
    </location>
</feature>
<feature type="domain" description="MBG" evidence="3">
    <location>
        <begin position="262"/>
        <end position="334"/>
    </location>
</feature>
<comment type="caution">
    <text evidence="4">The sequence shown here is derived from an EMBL/GenBank/DDBJ whole genome shotgun (WGS) entry which is preliminary data.</text>
</comment>
<feature type="domain" description="MBG" evidence="3">
    <location>
        <begin position="340"/>
        <end position="412"/>
    </location>
</feature>
<feature type="domain" description="Bacterial Ig-like" evidence="2">
    <location>
        <begin position="1358"/>
        <end position="1441"/>
    </location>
</feature>
<feature type="domain" description="MBG" evidence="3">
    <location>
        <begin position="808"/>
        <end position="880"/>
    </location>
</feature>
<dbReference type="InterPro" id="IPR041286">
    <property type="entry name" value="MBG_2"/>
</dbReference>
<feature type="domain" description="MBG" evidence="3">
    <location>
        <begin position="574"/>
        <end position="646"/>
    </location>
</feature>
<name>A0A9X0QC83_9BACT</name>
<sequence length="1624" mass="164071">MATFTPTDTADYAGQAATAQITITPAVLTVTADNFSRPYGGANPTFTGTITGAVNGDTFTENFSTTATTTSPAGAYPIVPTAVGTALSNYTIAATNGTLTIGKVTLTVTAANATRAYGAPNPTFSAAATGAQNGDSFTFSETTTATATSPTGSYSIVPIATGANINDYNVVYVNGTLTITSATLTVTAADASRPFGAVNPVFSASAAGAQNGDSFTFAETTTATTSSPIGTYPITAAASGANLSNYTVTYVNGTLTVGKATLTVTAADASRAYGVANPAFSASATGAQNGDSFTFTESTPATIASAPGTYAITPVATGANIGNYTVVYVNGTLTIGKATLTVTAADASRNYGVANPAFSASATGAQNGDTFTFTESTPATIASAPGAYAITPVATGININDYNVTYVNGTLTIGKATLTVTAADASRAYGVANPAFSASATGAQNGDTFTFAESTSATTTSAPGTYSIVPVASGANINDYTVVYVNGTLTIGKATLTVTAADASRAYGVANPAFSASAAGAQNGDTFTFTESTPATISSAPGTYAITPVATGANINDYNVTYVNGTLTIGKATLTVTAADASRAYGAANPTFSASATGAANGDTFTFSETTSATTSSPIGNYPIVPTASGANLSNYTVVYVNGTLSIGQASLTVTAANASRSYGTPNPTFTASATGAQNGDTFTFSESTTATQTSPIGTYSIVPTATGANIGNYTVVYVNGTLTIGKANLTVTAADANRTYGVANPTFSASAAGAQNGDTFTFTESTPATIASAPGTYAITPVATGTNINDYNVTYVNGTLTIGKANLNVTAADASRAYGAANPTFTASAIGAVNGDSFTFSESTSATAASPVGAYAIVPTATGTNLNDYNVVYNNGTLTVTQATLTVTAANASRTYGAANPAFSASASGAVNGDTFTFTESTSAIATSPVGTYAIVPLASGTNISDYSVVYDNGTLTITQATLTVTAADANRTYGAPNPTFNASAVGAQNGDTFTFNETTTATQASPVGTYPIVPTATGTNITDYNVVYVNGTLTVGKATLTVTATDANRTYGSPNPTFTASATGVENSDTFTYTETTTATTASPIGTYPIVPVAAGANLSNYNVIYNNGTLTIGQAMLTVTAGSASRIYGSPNPTFSATPVGAVNGDTFVFTESTTATSSSPVGNYAIVPVATGTNLADYNVTYVNGVLTVTQATLNVTAANASREYGTPNPTFTATTVGAVDGDIFTVTESTPATISSQIGTYPIIPIATGTNLSDYNVIYSNGTLTIDQAALFITANNFTRLYGQPNPVFTGTVTGMLDGDTFTEIFSNSASTLSQPGQYPIIPAATGTNVTDYLQTVNNGMLTINKAPTVTTLTLSTTDIHFALPVTFTATVASTTSGAPTGTVTFFDNGTALNTATLNSSDVATFTTTGLTVGVHTITAVYSGDVDFTTSTASAASGANTITIVPLDFTIVLTSAQTVEGIYGTTRQYTFHVTPLGGYYPGTINLSASPSGPILATYTFSPSSIDQYAGPMDITLTVATRKLASVESQQDRSRRLSHIALGLFLLPLLGLRYSRRSSRKLTRLIIHSLLILSSLGAIGTLTGCGAGYFDRTYPIVVTANSNGIQHTVNVEYHIDQSPQ</sequence>
<dbReference type="Pfam" id="PF16640">
    <property type="entry name" value="Big_3_5"/>
    <property type="match status" value="1"/>
</dbReference>
<dbReference type="Proteomes" id="UP000535182">
    <property type="component" value="Unassembled WGS sequence"/>
</dbReference>
<accession>A0A9X0QC83</accession>
<keyword evidence="1" id="KW-0472">Membrane</keyword>
<feature type="domain" description="MBG" evidence="3">
    <location>
        <begin position="184"/>
        <end position="256"/>
    </location>
</feature>